<keyword evidence="7 8" id="KW-0472">Membrane</keyword>
<dbReference type="InterPro" id="IPR052017">
    <property type="entry name" value="TSUP"/>
</dbReference>
<dbReference type="KEGG" id="mars:A8C75_20680"/>
<reference evidence="10" key="1">
    <citation type="submission" date="2016-05" db="EMBL/GenBank/DDBJ databases">
        <authorList>
            <person name="Baek K."/>
            <person name="Yang S.-J."/>
        </authorList>
    </citation>
    <scope>NUCLEOTIDE SEQUENCE [LARGE SCALE GENOMIC DNA]</scope>
    <source>
        <strain evidence="10">ST58-10</strain>
    </source>
</reference>
<keyword evidence="4 8" id="KW-1003">Cell membrane</keyword>
<dbReference type="RefSeq" id="WP_067386250.1">
    <property type="nucleotide sequence ID" value="NZ_CP015839.1"/>
</dbReference>
<evidence type="ECO:0000256" key="7">
    <source>
        <dbReference type="ARBA" id="ARBA00023136"/>
    </source>
</evidence>
<evidence type="ECO:0000256" key="5">
    <source>
        <dbReference type="ARBA" id="ARBA00022692"/>
    </source>
</evidence>
<evidence type="ECO:0000256" key="1">
    <source>
        <dbReference type="ARBA" id="ARBA00004651"/>
    </source>
</evidence>
<evidence type="ECO:0000256" key="2">
    <source>
        <dbReference type="ARBA" id="ARBA00009142"/>
    </source>
</evidence>
<dbReference type="EMBL" id="CP015839">
    <property type="protein sequence ID" value="ANG64652.1"/>
    <property type="molecule type" value="Genomic_DNA"/>
</dbReference>
<accession>A0A1A9F3J5</accession>
<dbReference type="OrthoDB" id="9801058at2"/>
<dbReference type="PANTHER" id="PTHR30269:SF37">
    <property type="entry name" value="MEMBRANE TRANSPORTER PROTEIN"/>
    <property type="match status" value="1"/>
</dbReference>
<comment type="subcellular location">
    <subcellularLocation>
        <location evidence="1 8">Cell membrane</location>
        <topology evidence="1 8">Multi-pass membrane protein</topology>
    </subcellularLocation>
</comment>
<feature type="transmembrane region" description="Helical" evidence="8">
    <location>
        <begin position="169"/>
        <end position="188"/>
    </location>
</feature>
<keyword evidence="5 8" id="KW-0812">Transmembrane</keyword>
<evidence type="ECO:0000256" key="6">
    <source>
        <dbReference type="ARBA" id="ARBA00022989"/>
    </source>
</evidence>
<keyword evidence="10" id="KW-1185">Reference proteome</keyword>
<evidence type="ECO:0000256" key="4">
    <source>
        <dbReference type="ARBA" id="ARBA00022475"/>
    </source>
</evidence>
<protein>
    <recommendedName>
        <fullName evidence="8">Probable membrane transporter protein</fullName>
    </recommendedName>
</protein>
<proteinExistence type="inferred from homology"/>
<organism evidence="9 10">
    <name type="scientific">Marinobacterium aestuarii</name>
    <dbReference type="NCBI Taxonomy" id="1821621"/>
    <lineage>
        <taxon>Bacteria</taxon>
        <taxon>Pseudomonadati</taxon>
        <taxon>Pseudomonadota</taxon>
        <taxon>Gammaproteobacteria</taxon>
        <taxon>Oceanospirillales</taxon>
        <taxon>Oceanospirillaceae</taxon>
        <taxon>Marinobacterium</taxon>
    </lineage>
</organism>
<feature type="transmembrane region" description="Helical" evidence="8">
    <location>
        <begin position="28"/>
        <end position="53"/>
    </location>
</feature>
<dbReference type="Proteomes" id="UP000078070">
    <property type="component" value="Chromosome"/>
</dbReference>
<evidence type="ECO:0000313" key="10">
    <source>
        <dbReference type="Proteomes" id="UP000078070"/>
    </source>
</evidence>
<dbReference type="Pfam" id="PF01925">
    <property type="entry name" value="TauE"/>
    <property type="match status" value="1"/>
</dbReference>
<evidence type="ECO:0000256" key="3">
    <source>
        <dbReference type="ARBA" id="ARBA00022448"/>
    </source>
</evidence>
<feature type="transmembrane region" description="Helical" evidence="8">
    <location>
        <begin position="95"/>
        <end position="114"/>
    </location>
</feature>
<dbReference type="PANTHER" id="PTHR30269">
    <property type="entry name" value="TRANSMEMBRANE PROTEIN YFCA"/>
    <property type="match status" value="1"/>
</dbReference>
<feature type="transmembrane region" description="Helical" evidence="8">
    <location>
        <begin position="195"/>
        <end position="214"/>
    </location>
</feature>
<dbReference type="STRING" id="1821621.A8C75_20680"/>
<dbReference type="InterPro" id="IPR002781">
    <property type="entry name" value="TM_pro_TauE-like"/>
</dbReference>
<reference evidence="9 10" key="2">
    <citation type="journal article" date="2018" name="Int. J. Syst. Evol. Microbiol.">
        <title>Marinobacterium aestuarii sp. nov., a benzene-degrading marine bacterium isolated from estuary sediment.</title>
        <authorList>
            <person name="Bae S.S."/>
            <person name="Jung J."/>
            <person name="Chung D."/>
            <person name="Baek K."/>
        </authorList>
    </citation>
    <scope>NUCLEOTIDE SEQUENCE [LARGE SCALE GENOMIC DNA]</scope>
    <source>
        <strain evidence="9 10">ST58-10</strain>
    </source>
</reference>
<feature type="transmembrane region" description="Helical" evidence="8">
    <location>
        <begin position="126"/>
        <end position="149"/>
    </location>
</feature>
<name>A0A1A9F3J5_9GAMM</name>
<evidence type="ECO:0000256" key="8">
    <source>
        <dbReference type="RuleBase" id="RU363041"/>
    </source>
</evidence>
<keyword evidence="6 8" id="KW-1133">Transmembrane helix</keyword>
<comment type="similarity">
    <text evidence="2 8">Belongs to the 4-toluene sulfonate uptake permease (TSUP) (TC 2.A.102) family.</text>
</comment>
<feature type="transmembrane region" description="Helical" evidence="8">
    <location>
        <begin position="65"/>
        <end position="89"/>
    </location>
</feature>
<keyword evidence="3" id="KW-0813">Transport</keyword>
<sequence length="241" mass="25871">MDLTLLCVLAAGLITGFSKFSVGGMGLLILPVLMLAVTGPQALAILVPMYVATDLMAIAMYRRDISWAVLIALLPPALIGVLLGTWLLGSLDTSAFTPMLGGLILAMLALGLWLDHKPAGIMRHPLAANITGLAAGFISMVANAAGPLFSLYLLEQRLSKDAYVSTRAWGFMIINGAKLPMLWTLGLITQDSLRLSLYGLPALVLGASIGYWLLRRLKLSQFKWLIRIMASLAAIKLFAFS</sequence>
<evidence type="ECO:0000313" key="9">
    <source>
        <dbReference type="EMBL" id="ANG64652.1"/>
    </source>
</evidence>
<dbReference type="AlphaFoldDB" id="A0A1A9F3J5"/>
<gene>
    <name evidence="9" type="ORF">A8C75_20680</name>
</gene>
<dbReference type="GO" id="GO:0005886">
    <property type="term" value="C:plasma membrane"/>
    <property type="evidence" value="ECO:0007669"/>
    <property type="project" value="UniProtKB-SubCell"/>
</dbReference>